<protein>
    <submittedName>
        <fullName evidence="2">Helix-turn-helix domain-containing protein</fullName>
    </submittedName>
</protein>
<proteinExistence type="predicted"/>
<evidence type="ECO:0000259" key="1">
    <source>
        <dbReference type="PROSITE" id="PS50943"/>
    </source>
</evidence>
<dbReference type="Gene3D" id="1.10.260.40">
    <property type="entry name" value="lambda repressor-like DNA-binding domains"/>
    <property type="match status" value="1"/>
</dbReference>
<keyword evidence="3" id="KW-1185">Reference proteome</keyword>
<feature type="domain" description="HTH cro/C1-type" evidence="1">
    <location>
        <begin position="21"/>
        <end position="77"/>
    </location>
</feature>
<reference evidence="3" key="1">
    <citation type="journal article" date="2019" name="Int. J. Syst. Evol. Microbiol.">
        <title>The Global Catalogue of Microorganisms (GCM) 10K type strain sequencing project: providing services to taxonomists for standard genome sequencing and annotation.</title>
        <authorList>
            <consortium name="The Broad Institute Genomics Platform"/>
            <consortium name="The Broad Institute Genome Sequencing Center for Infectious Disease"/>
            <person name="Wu L."/>
            <person name="Ma J."/>
        </authorList>
    </citation>
    <scope>NUCLEOTIDE SEQUENCE [LARGE SCALE GENOMIC DNA]</scope>
    <source>
        <strain evidence="3">CECT 7649</strain>
    </source>
</reference>
<dbReference type="PROSITE" id="PS50943">
    <property type="entry name" value="HTH_CROC1"/>
    <property type="match status" value="1"/>
</dbReference>
<dbReference type="EMBL" id="JBHTCG010000015">
    <property type="protein sequence ID" value="MFC7385029.1"/>
    <property type="molecule type" value="Genomic_DNA"/>
</dbReference>
<evidence type="ECO:0000313" key="3">
    <source>
        <dbReference type="Proteomes" id="UP001596496"/>
    </source>
</evidence>
<dbReference type="Pfam" id="PF19054">
    <property type="entry name" value="DUF5753"/>
    <property type="match status" value="1"/>
</dbReference>
<sequence>MTIPLAPDPSISPRIQFGTELRKFRLSAGFTQRQLCDVIHLSVSQLSMIENGHRAPTMDLAQHVDEALGLGATLTGLLDRLNRAAAQLPRWFRPWLDYEREAETLRMWEPLMVPGLLQTEDYARAILSREPGTTAEQTEEQVAARLDRQSILRRPMPPMLWVVLDEGVLHRPIAAHETMRGQFEHLLGVAQTSRISLQVLPYRAHSVVGLLGGFVIADMQRGTSPVAYIDSQSREDRVSDRSEEVEALAFRYDVIRADALSRQDSLSMIKEAVRRWTT</sequence>
<organism evidence="2 3">
    <name type="scientific">Sphaerisporangium rhizosphaerae</name>
    <dbReference type="NCBI Taxonomy" id="2269375"/>
    <lineage>
        <taxon>Bacteria</taxon>
        <taxon>Bacillati</taxon>
        <taxon>Actinomycetota</taxon>
        <taxon>Actinomycetes</taxon>
        <taxon>Streptosporangiales</taxon>
        <taxon>Streptosporangiaceae</taxon>
        <taxon>Sphaerisporangium</taxon>
    </lineage>
</organism>
<dbReference type="SMART" id="SM00530">
    <property type="entry name" value="HTH_XRE"/>
    <property type="match status" value="1"/>
</dbReference>
<dbReference type="Proteomes" id="UP001596496">
    <property type="component" value="Unassembled WGS sequence"/>
</dbReference>
<dbReference type="InterPro" id="IPR010982">
    <property type="entry name" value="Lambda_DNA-bd_dom_sf"/>
</dbReference>
<dbReference type="SUPFAM" id="SSF47413">
    <property type="entry name" value="lambda repressor-like DNA-binding domains"/>
    <property type="match status" value="1"/>
</dbReference>
<name>A0ABW2P6L8_9ACTN</name>
<dbReference type="RefSeq" id="WP_380828894.1">
    <property type="nucleotide sequence ID" value="NZ_JBHTCG010000015.1"/>
</dbReference>
<dbReference type="Pfam" id="PF01381">
    <property type="entry name" value="HTH_3"/>
    <property type="match status" value="1"/>
</dbReference>
<dbReference type="InterPro" id="IPR043917">
    <property type="entry name" value="DUF5753"/>
</dbReference>
<dbReference type="CDD" id="cd00093">
    <property type="entry name" value="HTH_XRE"/>
    <property type="match status" value="1"/>
</dbReference>
<dbReference type="InterPro" id="IPR001387">
    <property type="entry name" value="Cro/C1-type_HTH"/>
</dbReference>
<gene>
    <name evidence="2" type="ORF">ACFQSB_22650</name>
</gene>
<comment type="caution">
    <text evidence="2">The sequence shown here is derived from an EMBL/GenBank/DDBJ whole genome shotgun (WGS) entry which is preliminary data.</text>
</comment>
<accession>A0ABW2P6L8</accession>
<evidence type="ECO:0000313" key="2">
    <source>
        <dbReference type="EMBL" id="MFC7385029.1"/>
    </source>
</evidence>